<gene>
    <name evidence="1" type="ORF">B0H17DRAFT_318499</name>
</gene>
<dbReference type="EMBL" id="JARKIE010000240">
    <property type="protein sequence ID" value="KAJ7662443.1"/>
    <property type="molecule type" value="Genomic_DNA"/>
</dbReference>
<dbReference type="Proteomes" id="UP001221757">
    <property type="component" value="Unassembled WGS sequence"/>
</dbReference>
<accession>A0AAD7CTF0</accession>
<evidence type="ECO:0000313" key="2">
    <source>
        <dbReference type="Proteomes" id="UP001221757"/>
    </source>
</evidence>
<comment type="caution">
    <text evidence="1">The sequence shown here is derived from an EMBL/GenBank/DDBJ whole genome shotgun (WGS) entry which is preliminary data.</text>
</comment>
<name>A0AAD7CTF0_MYCRO</name>
<reference evidence="1" key="1">
    <citation type="submission" date="2023-03" db="EMBL/GenBank/DDBJ databases">
        <title>Massive genome expansion in bonnet fungi (Mycena s.s.) driven by repeated elements and novel gene families across ecological guilds.</title>
        <authorList>
            <consortium name="Lawrence Berkeley National Laboratory"/>
            <person name="Harder C.B."/>
            <person name="Miyauchi S."/>
            <person name="Viragh M."/>
            <person name="Kuo A."/>
            <person name="Thoen E."/>
            <person name="Andreopoulos B."/>
            <person name="Lu D."/>
            <person name="Skrede I."/>
            <person name="Drula E."/>
            <person name="Henrissat B."/>
            <person name="Morin E."/>
            <person name="Kohler A."/>
            <person name="Barry K."/>
            <person name="LaButti K."/>
            <person name="Morin E."/>
            <person name="Salamov A."/>
            <person name="Lipzen A."/>
            <person name="Mereny Z."/>
            <person name="Hegedus B."/>
            <person name="Baldrian P."/>
            <person name="Stursova M."/>
            <person name="Weitz H."/>
            <person name="Taylor A."/>
            <person name="Grigoriev I.V."/>
            <person name="Nagy L.G."/>
            <person name="Martin F."/>
            <person name="Kauserud H."/>
        </authorList>
    </citation>
    <scope>NUCLEOTIDE SEQUENCE</scope>
    <source>
        <strain evidence="1">CBHHK067</strain>
    </source>
</reference>
<sequence length="271" mass="29772">MALVANSGANVTRYPPAVVFLGAQHWSWKYLAPSELSKIFAFLFEVIDEKLVEAVADAEVDDPDAAESSIVDAVLAESDPPSTGERLVALDPRNVLAALLYLPHDTPRLIGVLVSWLLRTNPPERVLSAAHAHIHAIQRTDWLHLLGHREYSMVPRLVSTLATRCLELPGFTEHMTLVHLCTLCLLHTPSIRSRPPAGFVFFARPVLAALLAALAHVDVADPDCAVLLKDVLEVRRSVEEDILWKDGKAEVVAGFDRLLAFGTSSFTQRLV</sequence>
<dbReference type="AlphaFoldDB" id="A0AAD7CTF0"/>
<keyword evidence="2" id="KW-1185">Reference proteome</keyword>
<organism evidence="1 2">
    <name type="scientific">Mycena rosella</name>
    <name type="common">Pink bonnet</name>
    <name type="synonym">Agaricus rosellus</name>
    <dbReference type="NCBI Taxonomy" id="1033263"/>
    <lineage>
        <taxon>Eukaryota</taxon>
        <taxon>Fungi</taxon>
        <taxon>Dikarya</taxon>
        <taxon>Basidiomycota</taxon>
        <taxon>Agaricomycotina</taxon>
        <taxon>Agaricomycetes</taxon>
        <taxon>Agaricomycetidae</taxon>
        <taxon>Agaricales</taxon>
        <taxon>Marasmiineae</taxon>
        <taxon>Mycenaceae</taxon>
        <taxon>Mycena</taxon>
    </lineage>
</organism>
<protein>
    <submittedName>
        <fullName evidence="1">Uncharacterized protein</fullName>
    </submittedName>
</protein>
<proteinExistence type="predicted"/>
<evidence type="ECO:0000313" key="1">
    <source>
        <dbReference type="EMBL" id="KAJ7662443.1"/>
    </source>
</evidence>